<evidence type="ECO:0000313" key="2">
    <source>
        <dbReference type="Proteomes" id="UP001596512"/>
    </source>
</evidence>
<organism evidence="1 2">
    <name type="scientific">Actinokineospora soli</name>
    <dbReference type="NCBI Taxonomy" id="1048753"/>
    <lineage>
        <taxon>Bacteria</taxon>
        <taxon>Bacillati</taxon>
        <taxon>Actinomycetota</taxon>
        <taxon>Actinomycetes</taxon>
        <taxon>Pseudonocardiales</taxon>
        <taxon>Pseudonocardiaceae</taxon>
        <taxon>Actinokineospora</taxon>
    </lineage>
</organism>
<dbReference type="EMBL" id="JBHTEY010000004">
    <property type="protein sequence ID" value="MFC7614083.1"/>
    <property type="molecule type" value="Genomic_DNA"/>
</dbReference>
<name>A0ABW2TMN5_9PSEU</name>
<gene>
    <name evidence="1" type="ORF">ACFQV2_11515</name>
</gene>
<evidence type="ECO:0008006" key="3">
    <source>
        <dbReference type="Google" id="ProtNLM"/>
    </source>
</evidence>
<comment type="caution">
    <text evidence="1">The sequence shown here is derived from an EMBL/GenBank/DDBJ whole genome shotgun (WGS) entry which is preliminary data.</text>
</comment>
<dbReference type="Gene3D" id="3.40.430.10">
    <property type="entry name" value="Dihydrofolate Reductase, subunit A"/>
    <property type="match status" value="1"/>
</dbReference>
<sequence>MIDEYLVVVHPVLLGGGKPVFPLGVDRVELALTETRAFEGGPVLLHYRR</sequence>
<proteinExistence type="predicted"/>
<evidence type="ECO:0000313" key="1">
    <source>
        <dbReference type="EMBL" id="MFC7614083.1"/>
    </source>
</evidence>
<accession>A0ABW2TMN5</accession>
<protein>
    <recommendedName>
        <fullName evidence="3">RibD C-terminal domain-containing protein</fullName>
    </recommendedName>
</protein>
<dbReference type="InterPro" id="IPR024072">
    <property type="entry name" value="DHFR-like_dom_sf"/>
</dbReference>
<dbReference type="SUPFAM" id="SSF53597">
    <property type="entry name" value="Dihydrofolate reductase-like"/>
    <property type="match status" value="1"/>
</dbReference>
<dbReference type="Proteomes" id="UP001596512">
    <property type="component" value="Unassembled WGS sequence"/>
</dbReference>
<keyword evidence="2" id="KW-1185">Reference proteome</keyword>
<reference evidence="2" key="1">
    <citation type="journal article" date="2019" name="Int. J. Syst. Evol. Microbiol.">
        <title>The Global Catalogue of Microorganisms (GCM) 10K type strain sequencing project: providing services to taxonomists for standard genome sequencing and annotation.</title>
        <authorList>
            <consortium name="The Broad Institute Genomics Platform"/>
            <consortium name="The Broad Institute Genome Sequencing Center for Infectious Disease"/>
            <person name="Wu L."/>
            <person name="Ma J."/>
        </authorList>
    </citation>
    <scope>NUCLEOTIDE SEQUENCE [LARGE SCALE GENOMIC DNA]</scope>
    <source>
        <strain evidence="2">JCM 17695</strain>
    </source>
</reference>